<accession>A0A975GRZ1</accession>
<protein>
    <submittedName>
        <fullName evidence="1">Uncharacterized protein</fullName>
    </submittedName>
</protein>
<organism evidence="1 2">
    <name type="scientific">Desulfonema magnum</name>
    <dbReference type="NCBI Taxonomy" id="45655"/>
    <lineage>
        <taxon>Bacteria</taxon>
        <taxon>Pseudomonadati</taxon>
        <taxon>Thermodesulfobacteriota</taxon>
        <taxon>Desulfobacteria</taxon>
        <taxon>Desulfobacterales</taxon>
        <taxon>Desulfococcaceae</taxon>
        <taxon>Desulfonema</taxon>
    </lineage>
</organism>
<name>A0A975GRZ1_9BACT</name>
<sequence length="42" mass="4914">MALSVKIKNFNYPLFKLMSIENVIIHKILYESVRCQVLSVKC</sequence>
<keyword evidence="2" id="KW-1185">Reference proteome</keyword>
<proteinExistence type="predicted"/>
<gene>
    <name evidence="1" type="ORF">dnm_065690</name>
</gene>
<evidence type="ECO:0000313" key="1">
    <source>
        <dbReference type="EMBL" id="QTA90508.1"/>
    </source>
</evidence>
<dbReference type="EMBL" id="CP061800">
    <property type="protein sequence ID" value="QTA90508.1"/>
    <property type="molecule type" value="Genomic_DNA"/>
</dbReference>
<dbReference type="AlphaFoldDB" id="A0A975GRZ1"/>
<evidence type="ECO:0000313" key="2">
    <source>
        <dbReference type="Proteomes" id="UP000663722"/>
    </source>
</evidence>
<reference evidence="1" key="1">
    <citation type="journal article" date="2021" name="Microb. Physiol.">
        <title>Proteogenomic Insights into the Physiology of Marine, Sulfate-Reducing, Filamentous Desulfonema limicola and Desulfonema magnum.</title>
        <authorList>
            <person name="Schnaars V."/>
            <person name="Wohlbrand L."/>
            <person name="Scheve S."/>
            <person name="Hinrichs C."/>
            <person name="Reinhardt R."/>
            <person name="Rabus R."/>
        </authorList>
    </citation>
    <scope>NUCLEOTIDE SEQUENCE</scope>
    <source>
        <strain evidence="1">4be13</strain>
    </source>
</reference>
<dbReference type="KEGG" id="dmm:dnm_065690"/>
<dbReference type="Proteomes" id="UP000663722">
    <property type="component" value="Chromosome"/>
</dbReference>